<feature type="compositionally biased region" description="Gly residues" evidence="2">
    <location>
        <begin position="192"/>
        <end position="206"/>
    </location>
</feature>
<dbReference type="InterPro" id="IPR012942">
    <property type="entry name" value="SRR1-like"/>
</dbReference>
<evidence type="ECO:0000256" key="1">
    <source>
        <dbReference type="ARBA" id="ARBA00009856"/>
    </source>
</evidence>
<dbReference type="PANTHER" id="PTHR28626">
    <property type="entry name" value="SRR1-LIKE PROTEIN"/>
    <property type="match status" value="1"/>
</dbReference>
<reference evidence="4 5" key="1">
    <citation type="journal article" date="2023" name="Commun. Biol.">
        <title>Reorganization of the ancestral sex-determining regions during the evolution of trioecy in Pleodorina starrii.</title>
        <authorList>
            <person name="Takahashi K."/>
            <person name="Suzuki S."/>
            <person name="Kawai-Toyooka H."/>
            <person name="Yamamoto K."/>
            <person name="Hamaji T."/>
            <person name="Ootsuki R."/>
            <person name="Yamaguchi H."/>
            <person name="Kawachi M."/>
            <person name="Higashiyama T."/>
            <person name="Nozaki H."/>
        </authorList>
    </citation>
    <scope>NUCLEOTIDE SEQUENCE [LARGE SCALE GENOMIC DNA]</scope>
    <source>
        <strain evidence="4 5">NIES-4479</strain>
    </source>
</reference>
<feature type="region of interest" description="Disordered" evidence="2">
    <location>
        <begin position="56"/>
        <end position="83"/>
    </location>
</feature>
<dbReference type="Pfam" id="PF07985">
    <property type="entry name" value="SRR1"/>
    <property type="match status" value="1"/>
</dbReference>
<dbReference type="InterPro" id="IPR040044">
    <property type="entry name" value="SRR1L"/>
</dbReference>
<proteinExistence type="inferred from homology"/>
<evidence type="ECO:0000259" key="3">
    <source>
        <dbReference type="Pfam" id="PF07985"/>
    </source>
</evidence>
<accession>A0A9W6C0I2</accession>
<dbReference type="PANTHER" id="PTHR28626:SF3">
    <property type="entry name" value="SRR1-LIKE PROTEIN"/>
    <property type="match status" value="1"/>
</dbReference>
<keyword evidence="5" id="KW-1185">Reference proteome</keyword>
<feature type="region of interest" description="Disordered" evidence="2">
    <location>
        <begin position="1"/>
        <end position="43"/>
    </location>
</feature>
<evidence type="ECO:0000313" key="5">
    <source>
        <dbReference type="Proteomes" id="UP001165080"/>
    </source>
</evidence>
<evidence type="ECO:0000313" key="4">
    <source>
        <dbReference type="EMBL" id="GLC60891.1"/>
    </source>
</evidence>
<protein>
    <submittedName>
        <fullName evidence="4">Sensitivity to red-light reduced protein</fullName>
    </submittedName>
</protein>
<name>A0A9W6C0I2_9CHLO</name>
<dbReference type="AlphaFoldDB" id="A0A9W6C0I2"/>
<feature type="region of interest" description="Disordered" evidence="2">
    <location>
        <begin position="368"/>
        <end position="394"/>
    </location>
</feature>
<gene>
    <name evidence="4" type="primary">PLESTMB000437</name>
    <name evidence="4" type="ORF">PLESTB_001687800</name>
</gene>
<dbReference type="OrthoDB" id="551431at2759"/>
<organism evidence="4 5">
    <name type="scientific">Pleodorina starrii</name>
    <dbReference type="NCBI Taxonomy" id="330485"/>
    <lineage>
        <taxon>Eukaryota</taxon>
        <taxon>Viridiplantae</taxon>
        <taxon>Chlorophyta</taxon>
        <taxon>core chlorophytes</taxon>
        <taxon>Chlorophyceae</taxon>
        <taxon>CS clade</taxon>
        <taxon>Chlamydomonadales</taxon>
        <taxon>Volvocaceae</taxon>
        <taxon>Pleodorina</taxon>
    </lineage>
</organism>
<dbReference type="GO" id="GO:0005737">
    <property type="term" value="C:cytoplasm"/>
    <property type="evidence" value="ECO:0007669"/>
    <property type="project" value="TreeGrafter"/>
</dbReference>
<feature type="region of interest" description="Disordered" evidence="2">
    <location>
        <begin position="185"/>
        <end position="206"/>
    </location>
</feature>
<sequence length="462" mass="45334">MDGGDNDDGGWTVVRGKGKGKLKDGTGACSLAPSVEPAGTTDGAAAATAAGGLYSFSHTGSGPKSKRRGRGGGGGGGGGGTFRERSAEEQCAQLLGSIQSCRQEVASSPFFARLLVVLAEAAAKHLGHLPYSADGGAAAADDAAGAALCDDGGGDGSGSAGQCGGRGQGLDGSRTAQDGIRMGEATAEADSAGGGGGGGDGGGGDGGGGDGGLARWRCMRALVVYGLGSPHLSRVSRYQLALVLLLRDQVLLGLTSAVQLYDPAFDEVDRLAFQQLGLQVTEVDEGAARPVSEPTFFYMPHCEVVLYDALLRANWSGGGAAAAAAAAAGAPGLNGHGGGGGSGGLPLLAVLGNSFREYLERWEMRRAGSGGAGGGSNTGGRGGGGGGGEGGGGPAVAPGPVVRCCLEGAVSELPTPDLRFPVASAFNAMSLHTFPPSDRLDRMLREAEAGAAAEADVMDAGV</sequence>
<comment type="caution">
    <text evidence="4">The sequence shown here is derived from an EMBL/GenBank/DDBJ whole genome shotgun (WGS) entry which is preliminary data.</text>
</comment>
<evidence type="ECO:0000256" key="2">
    <source>
        <dbReference type="SAM" id="MobiDB-lite"/>
    </source>
</evidence>
<dbReference type="EMBL" id="BRXU01000039">
    <property type="protein sequence ID" value="GLC60891.1"/>
    <property type="molecule type" value="Genomic_DNA"/>
</dbReference>
<feature type="domain" description="SRR1-like" evidence="3">
    <location>
        <begin position="220"/>
        <end position="363"/>
    </location>
</feature>
<dbReference type="Proteomes" id="UP001165080">
    <property type="component" value="Unassembled WGS sequence"/>
</dbReference>
<feature type="compositionally biased region" description="Gly residues" evidence="2">
    <location>
        <begin position="71"/>
        <end position="81"/>
    </location>
</feature>
<dbReference type="GO" id="GO:0005634">
    <property type="term" value="C:nucleus"/>
    <property type="evidence" value="ECO:0007669"/>
    <property type="project" value="TreeGrafter"/>
</dbReference>
<comment type="similarity">
    <text evidence="1">Belongs to the SRR1 family.</text>
</comment>